<reference evidence="1" key="1">
    <citation type="submission" date="2024-04" db="UniProtKB">
        <authorList>
            <consortium name="EnsemblMetazoa"/>
        </authorList>
    </citation>
    <scope>IDENTIFICATION</scope>
    <source>
        <strain evidence="1">EBRO</strain>
    </source>
</reference>
<evidence type="ECO:0000313" key="1">
    <source>
        <dbReference type="EnsemblMetazoa" id="ENSAATROPP004631"/>
    </source>
</evidence>
<accession>A0AAG5D0J8</accession>
<proteinExistence type="predicted"/>
<dbReference type="InterPro" id="IPR032466">
    <property type="entry name" value="Metal_Hydrolase"/>
</dbReference>
<organism evidence="1 2">
    <name type="scientific">Anopheles atroparvus</name>
    <name type="common">European mosquito</name>
    <dbReference type="NCBI Taxonomy" id="41427"/>
    <lineage>
        <taxon>Eukaryota</taxon>
        <taxon>Metazoa</taxon>
        <taxon>Ecdysozoa</taxon>
        <taxon>Arthropoda</taxon>
        <taxon>Hexapoda</taxon>
        <taxon>Insecta</taxon>
        <taxon>Pterygota</taxon>
        <taxon>Neoptera</taxon>
        <taxon>Endopterygota</taxon>
        <taxon>Diptera</taxon>
        <taxon>Nematocera</taxon>
        <taxon>Culicoidea</taxon>
        <taxon>Culicidae</taxon>
        <taxon>Anophelinae</taxon>
        <taxon>Anopheles</taxon>
    </lineage>
</organism>
<sequence>MENQTQRITDMRKEHTKDVEAFDGWLDSIINMKHKPSARKDHSATVDELWVDFESCFDAMKGFLHYKPFFEAYHWQLMQEFHGDGVYYLELRMALPKLFDTDGKELGQPEVLSLLHRIVEEFRLQHPAFHGVKVILAKHKNMNDQELENALKLYDALRYF</sequence>
<keyword evidence="2" id="KW-1185">Reference proteome</keyword>
<dbReference type="AlphaFoldDB" id="A0AAG5D0J8"/>
<protein>
    <submittedName>
        <fullName evidence="1">Uncharacterized protein</fullName>
    </submittedName>
</protein>
<dbReference type="EnsemblMetazoa" id="ENSAATROPT004895">
    <property type="protein sequence ID" value="ENSAATROPP004631"/>
    <property type="gene ID" value="ENSAATROPG003899"/>
</dbReference>
<dbReference type="Gene3D" id="3.20.20.140">
    <property type="entry name" value="Metal-dependent hydrolases"/>
    <property type="match status" value="1"/>
</dbReference>
<evidence type="ECO:0000313" key="2">
    <source>
        <dbReference type="Proteomes" id="UP000075880"/>
    </source>
</evidence>
<dbReference type="Proteomes" id="UP000075880">
    <property type="component" value="Unassembled WGS sequence"/>
</dbReference>
<name>A0AAG5D0J8_ANOAO</name>
<dbReference type="SUPFAM" id="SSF51556">
    <property type="entry name" value="Metallo-dependent hydrolases"/>
    <property type="match status" value="1"/>
</dbReference>